<keyword evidence="1" id="KW-0472">Membrane</keyword>
<gene>
    <name evidence="2" type="ORF">EDD28_0092</name>
</gene>
<keyword evidence="1" id="KW-1133">Transmembrane helix</keyword>
<dbReference type="Proteomes" id="UP000275356">
    <property type="component" value="Unassembled WGS sequence"/>
</dbReference>
<name>A0A3N2D6X0_9MICO</name>
<dbReference type="AlphaFoldDB" id="A0A3N2D6X0"/>
<reference evidence="2 3" key="1">
    <citation type="submission" date="2018-11" db="EMBL/GenBank/DDBJ databases">
        <title>Sequencing the genomes of 1000 actinobacteria strains.</title>
        <authorList>
            <person name="Klenk H.-P."/>
        </authorList>
    </citation>
    <scope>NUCLEOTIDE SEQUENCE [LARGE SCALE GENOMIC DNA]</scope>
    <source>
        <strain evidence="2 3">DSM 13521</strain>
    </source>
</reference>
<feature type="transmembrane region" description="Helical" evidence="1">
    <location>
        <begin position="47"/>
        <end position="71"/>
    </location>
</feature>
<evidence type="ECO:0000256" key="1">
    <source>
        <dbReference type="SAM" id="Phobius"/>
    </source>
</evidence>
<keyword evidence="1" id="KW-0812">Transmembrane</keyword>
<evidence type="ECO:0000313" key="2">
    <source>
        <dbReference type="EMBL" id="ROR95536.1"/>
    </source>
</evidence>
<protein>
    <submittedName>
        <fullName evidence="2">Uncharacterized protein</fullName>
    </submittedName>
</protein>
<dbReference type="EMBL" id="RKHQ01000001">
    <property type="protein sequence ID" value="ROR95536.1"/>
    <property type="molecule type" value="Genomic_DNA"/>
</dbReference>
<dbReference type="RefSeq" id="WP_211339079.1">
    <property type="nucleotide sequence ID" value="NZ_RKHQ01000001.1"/>
</dbReference>
<accession>A0A3N2D6X0</accession>
<keyword evidence="3" id="KW-1185">Reference proteome</keyword>
<sequence>MTATADVPTRNVRGGLGFWGALLIVFVALKFGGVIAWPWWLVILFPLLAPVALALIWAALLVALALVVGAVREATIRRTAKKFSTRAGAR</sequence>
<organism evidence="2 3">
    <name type="scientific">Salana multivorans</name>
    <dbReference type="NCBI Taxonomy" id="120377"/>
    <lineage>
        <taxon>Bacteria</taxon>
        <taxon>Bacillati</taxon>
        <taxon>Actinomycetota</taxon>
        <taxon>Actinomycetes</taxon>
        <taxon>Micrococcales</taxon>
        <taxon>Beutenbergiaceae</taxon>
        <taxon>Salana</taxon>
    </lineage>
</organism>
<evidence type="ECO:0000313" key="3">
    <source>
        <dbReference type="Proteomes" id="UP000275356"/>
    </source>
</evidence>
<feature type="transmembrane region" description="Helical" evidence="1">
    <location>
        <begin position="16"/>
        <end position="41"/>
    </location>
</feature>
<comment type="caution">
    <text evidence="2">The sequence shown here is derived from an EMBL/GenBank/DDBJ whole genome shotgun (WGS) entry which is preliminary data.</text>
</comment>
<proteinExistence type="predicted"/>